<dbReference type="PANTHER" id="PTHR30561:SF1">
    <property type="entry name" value="MULTIDRUG TRANSPORTER EMRE"/>
    <property type="match status" value="1"/>
</dbReference>
<comment type="similarity">
    <text evidence="2">Belongs to the drug/metabolite transporter (DMT) superfamily. Small multidrug resistance (SMR) (TC 2.A.7.1) family. Mmr subfamily.</text>
</comment>
<evidence type="ECO:0000256" key="10">
    <source>
        <dbReference type="SAM" id="Phobius"/>
    </source>
</evidence>
<feature type="transmembrane region" description="Helical" evidence="10">
    <location>
        <begin position="84"/>
        <end position="103"/>
    </location>
</feature>
<feature type="transmembrane region" description="Helical" evidence="10">
    <location>
        <begin position="56"/>
        <end position="78"/>
    </location>
</feature>
<dbReference type="RefSeq" id="WP_395125865.1">
    <property type="nucleotide sequence ID" value="NZ_JBIMSN010000022.1"/>
</dbReference>
<feature type="transmembrane region" description="Helical" evidence="10">
    <location>
        <begin position="30"/>
        <end position="49"/>
    </location>
</feature>
<evidence type="ECO:0000256" key="6">
    <source>
        <dbReference type="ARBA" id="ARBA00022989"/>
    </source>
</evidence>
<keyword evidence="3" id="KW-0813">Transport</keyword>
<evidence type="ECO:0000256" key="3">
    <source>
        <dbReference type="ARBA" id="ARBA00022448"/>
    </source>
</evidence>
<dbReference type="Proteomes" id="UP001609176">
    <property type="component" value="Unassembled WGS sequence"/>
</dbReference>
<evidence type="ECO:0000256" key="8">
    <source>
        <dbReference type="ARBA" id="ARBA00023251"/>
    </source>
</evidence>
<evidence type="ECO:0000313" key="13">
    <source>
        <dbReference type="Proteomes" id="UP001609176"/>
    </source>
</evidence>
<evidence type="ECO:0000256" key="1">
    <source>
        <dbReference type="ARBA" id="ARBA00004651"/>
    </source>
</evidence>
<keyword evidence="6 10" id="KW-1133">Transmembrane helix</keyword>
<sequence>MTKWALLGCAIVSEVTASLSLKAALDQPAWYVVVATGYIASFVLLSFVLKAGLPLGVAYGIWGALGVALTAIMSAIIFGEPLTAVMGFGLVLIIGGVLCVEIGSQKAQEVGSRWPGSF</sequence>
<dbReference type="PANTHER" id="PTHR30561">
    <property type="entry name" value="SMR FAMILY PROTON-DEPENDENT DRUG EFFLUX TRANSPORTER SUGE"/>
    <property type="match status" value="1"/>
</dbReference>
<comment type="subcellular location">
    <subcellularLocation>
        <location evidence="1 9">Cell membrane</location>
        <topology evidence="1 9">Multi-pass membrane protein</topology>
    </subcellularLocation>
</comment>
<keyword evidence="5 9" id="KW-0812">Transmembrane</keyword>
<gene>
    <name evidence="12" type="ORF">ACHIPV_23285</name>
    <name evidence="11" type="ORF">ACHIRB_05070</name>
</gene>
<dbReference type="EMBL" id="JBIMSP010000051">
    <property type="protein sequence ID" value="MFH5244773.1"/>
    <property type="molecule type" value="Genomic_DNA"/>
</dbReference>
<dbReference type="Pfam" id="PF00893">
    <property type="entry name" value="Multi_Drug_Res"/>
    <property type="match status" value="1"/>
</dbReference>
<keyword evidence="14" id="KW-1185">Reference proteome</keyword>
<reference evidence="13 14" key="1">
    <citation type="submission" date="2024-10" db="EMBL/GenBank/DDBJ databases">
        <authorList>
            <person name="Riesco R."/>
        </authorList>
    </citation>
    <scope>NUCLEOTIDE SEQUENCE [LARGE SCALE GENOMIC DNA]</scope>
    <source>
        <strain evidence="12 13">NCIMB 15448</strain>
        <strain evidence="11 14">NCIMB 15450</strain>
    </source>
</reference>
<evidence type="ECO:0000313" key="12">
    <source>
        <dbReference type="EMBL" id="MFH5244773.1"/>
    </source>
</evidence>
<evidence type="ECO:0000256" key="7">
    <source>
        <dbReference type="ARBA" id="ARBA00023136"/>
    </source>
</evidence>
<dbReference type="InterPro" id="IPR000390">
    <property type="entry name" value="Small_drug/metabolite_transptr"/>
</dbReference>
<comment type="caution">
    <text evidence="11">The sequence shown here is derived from an EMBL/GenBank/DDBJ whole genome shotgun (WGS) entry which is preliminary data.</text>
</comment>
<dbReference type="Gene3D" id="1.10.3730.20">
    <property type="match status" value="1"/>
</dbReference>
<keyword evidence="8" id="KW-0046">Antibiotic resistance</keyword>
<protein>
    <submittedName>
        <fullName evidence="11">DMT family transporter</fullName>
    </submittedName>
</protein>
<dbReference type="SUPFAM" id="SSF103481">
    <property type="entry name" value="Multidrug resistance efflux transporter EmrE"/>
    <property type="match status" value="1"/>
</dbReference>
<organism evidence="11 14">
    <name type="scientific">Antrihabitans spumae</name>
    <dbReference type="NCBI Taxonomy" id="3373370"/>
    <lineage>
        <taxon>Bacteria</taxon>
        <taxon>Bacillati</taxon>
        <taxon>Actinomycetota</taxon>
        <taxon>Actinomycetes</taxon>
        <taxon>Mycobacteriales</taxon>
        <taxon>Nocardiaceae</taxon>
        <taxon>Antrihabitans</taxon>
    </lineage>
</organism>
<evidence type="ECO:0000256" key="2">
    <source>
        <dbReference type="ARBA" id="ARBA00007822"/>
    </source>
</evidence>
<dbReference type="InterPro" id="IPR037185">
    <property type="entry name" value="EmrE-like"/>
</dbReference>
<evidence type="ECO:0000313" key="14">
    <source>
        <dbReference type="Proteomes" id="UP001609219"/>
    </source>
</evidence>
<evidence type="ECO:0000256" key="9">
    <source>
        <dbReference type="RuleBase" id="RU003942"/>
    </source>
</evidence>
<proteinExistence type="inferred from homology"/>
<evidence type="ECO:0000313" key="11">
    <source>
        <dbReference type="EMBL" id="MFH5227962.1"/>
    </source>
</evidence>
<name>A0ABW7JYY6_9NOCA</name>
<dbReference type="InterPro" id="IPR045324">
    <property type="entry name" value="Small_multidrug_res"/>
</dbReference>
<evidence type="ECO:0000256" key="5">
    <source>
        <dbReference type="ARBA" id="ARBA00022692"/>
    </source>
</evidence>
<evidence type="ECO:0000256" key="4">
    <source>
        <dbReference type="ARBA" id="ARBA00022475"/>
    </source>
</evidence>
<dbReference type="Proteomes" id="UP001609219">
    <property type="component" value="Unassembled WGS sequence"/>
</dbReference>
<dbReference type="EMBL" id="JBIMSN010000022">
    <property type="protein sequence ID" value="MFH5227962.1"/>
    <property type="molecule type" value="Genomic_DNA"/>
</dbReference>
<accession>A0ABW7JYY6</accession>
<keyword evidence="4" id="KW-1003">Cell membrane</keyword>
<keyword evidence="7 10" id="KW-0472">Membrane</keyword>